<sequence>MTHLLYCQYFNKTRLKVINLAPSMIIFLFTHVICATLEMPYHVYLVWKWNPKAVGAYDPYVLYWTGLWNEVYFQLISLSVLFLSLDRLLAIKFPFHYNYNCRIKRWMPGVTICLFPSSYI</sequence>
<reference evidence="2" key="1">
    <citation type="submission" date="2022-01" db="EMBL/GenBank/DDBJ databases">
        <title>Genome Sequence Resource for Two Populations of Ditylenchus destructor, the Migratory Endoparasitic Phytonematode.</title>
        <authorList>
            <person name="Zhang H."/>
            <person name="Lin R."/>
            <person name="Xie B."/>
        </authorList>
    </citation>
    <scope>NUCLEOTIDE SEQUENCE</scope>
    <source>
        <strain evidence="2">BazhouSP</strain>
    </source>
</reference>
<keyword evidence="3" id="KW-1185">Reference proteome</keyword>
<keyword evidence="1" id="KW-0812">Transmembrane</keyword>
<evidence type="ECO:0000256" key="1">
    <source>
        <dbReference type="SAM" id="Phobius"/>
    </source>
</evidence>
<name>A0AAD4MPM6_9BILA</name>
<evidence type="ECO:0000313" key="2">
    <source>
        <dbReference type="EMBL" id="KAI1700933.1"/>
    </source>
</evidence>
<dbReference type="AlphaFoldDB" id="A0AAD4MPM6"/>
<comment type="caution">
    <text evidence="2">The sequence shown here is derived from an EMBL/GenBank/DDBJ whole genome shotgun (WGS) entry which is preliminary data.</text>
</comment>
<dbReference type="Proteomes" id="UP001201812">
    <property type="component" value="Unassembled WGS sequence"/>
</dbReference>
<keyword evidence="1" id="KW-1133">Transmembrane helix</keyword>
<protein>
    <submittedName>
        <fullName evidence="2">Uncharacterized protein</fullName>
    </submittedName>
</protein>
<proteinExistence type="predicted"/>
<accession>A0AAD4MPM6</accession>
<organism evidence="2 3">
    <name type="scientific">Ditylenchus destructor</name>
    <dbReference type="NCBI Taxonomy" id="166010"/>
    <lineage>
        <taxon>Eukaryota</taxon>
        <taxon>Metazoa</taxon>
        <taxon>Ecdysozoa</taxon>
        <taxon>Nematoda</taxon>
        <taxon>Chromadorea</taxon>
        <taxon>Rhabditida</taxon>
        <taxon>Tylenchina</taxon>
        <taxon>Tylenchomorpha</taxon>
        <taxon>Sphaerularioidea</taxon>
        <taxon>Anguinidae</taxon>
        <taxon>Anguininae</taxon>
        <taxon>Ditylenchus</taxon>
    </lineage>
</organism>
<evidence type="ECO:0000313" key="3">
    <source>
        <dbReference type="Proteomes" id="UP001201812"/>
    </source>
</evidence>
<dbReference type="EMBL" id="JAKKPZ010000131">
    <property type="protein sequence ID" value="KAI1700933.1"/>
    <property type="molecule type" value="Genomic_DNA"/>
</dbReference>
<keyword evidence="1" id="KW-0472">Membrane</keyword>
<feature type="transmembrane region" description="Helical" evidence="1">
    <location>
        <begin position="20"/>
        <end position="41"/>
    </location>
</feature>
<gene>
    <name evidence="2" type="ORF">DdX_16431</name>
</gene>
<feature type="transmembrane region" description="Helical" evidence="1">
    <location>
        <begin position="61"/>
        <end position="83"/>
    </location>
</feature>